<feature type="domain" description="DUF1559" evidence="1">
    <location>
        <begin position="34"/>
        <end position="75"/>
    </location>
</feature>
<dbReference type="Proteomes" id="UP000435649">
    <property type="component" value="Unassembled WGS sequence"/>
</dbReference>
<dbReference type="Gene3D" id="3.30.700.10">
    <property type="entry name" value="Glycoprotein, Type 4 Pilin"/>
    <property type="match status" value="1"/>
</dbReference>
<dbReference type="PANTHER" id="PTHR30093:SF2">
    <property type="entry name" value="TYPE II SECRETION SYSTEM PROTEIN H"/>
    <property type="match status" value="1"/>
</dbReference>
<evidence type="ECO:0000313" key="2">
    <source>
        <dbReference type="EMBL" id="MST96161.1"/>
    </source>
</evidence>
<dbReference type="SUPFAM" id="SSF54523">
    <property type="entry name" value="Pili subunits"/>
    <property type="match status" value="1"/>
</dbReference>
<name>A0A844G0G7_9BACT</name>
<dbReference type="InterPro" id="IPR011453">
    <property type="entry name" value="DUF1559"/>
</dbReference>
<comment type="caution">
    <text evidence="2">The sequence shown here is derived from an EMBL/GenBank/DDBJ whole genome shotgun (WGS) entry which is preliminary data.</text>
</comment>
<organism evidence="2 3">
    <name type="scientific">Victivallis lenta</name>
    <dbReference type="NCBI Taxonomy" id="2606640"/>
    <lineage>
        <taxon>Bacteria</taxon>
        <taxon>Pseudomonadati</taxon>
        <taxon>Lentisphaerota</taxon>
        <taxon>Lentisphaeria</taxon>
        <taxon>Victivallales</taxon>
        <taxon>Victivallaceae</taxon>
        <taxon>Victivallis</taxon>
    </lineage>
</organism>
<dbReference type="InterPro" id="IPR012902">
    <property type="entry name" value="N_methyl_site"/>
</dbReference>
<keyword evidence="3" id="KW-1185">Reference proteome</keyword>
<evidence type="ECO:0000259" key="1">
    <source>
        <dbReference type="Pfam" id="PF07596"/>
    </source>
</evidence>
<protein>
    <submittedName>
        <fullName evidence="2">DUF1559 domain-containing protein</fullName>
    </submittedName>
</protein>
<evidence type="ECO:0000313" key="3">
    <source>
        <dbReference type="Proteomes" id="UP000435649"/>
    </source>
</evidence>
<reference evidence="2 3" key="1">
    <citation type="submission" date="2019-08" db="EMBL/GenBank/DDBJ databases">
        <title>In-depth cultivation of the pig gut microbiome towards novel bacterial diversity and tailored functional studies.</title>
        <authorList>
            <person name="Wylensek D."/>
            <person name="Hitch T.C.A."/>
            <person name="Clavel T."/>
        </authorList>
    </citation>
    <scope>NUCLEOTIDE SEQUENCE [LARGE SCALE GENOMIC DNA]</scope>
    <source>
        <strain evidence="2 3">BBE-744-WT-12</strain>
    </source>
</reference>
<dbReference type="RefSeq" id="WP_106055779.1">
    <property type="nucleotide sequence ID" value="NZ_CALXOB010000013.1"/>
</dbReference>
<dbReference type="InterPro" id="IPR045584">
    <property type="entry name" value="Pilin-like"/>
</dbReference>
<sequence length="228" mass="25867">MMRKRSENFTLIELLVVIAIIAILASMLLPALTKARENAKATNCLSNLKQIGLSLTQYAGDYHGMIPAGMGKKDGAVYYWSNALCDGRYVPESNVFYCPSFPQNKKFSNDYSAIHTYGINRDMEQQTRDESIIIYNNLYKIRKNKSASNTWLAGDSIGKGWWAPELLPTPMISWNNGTNHNATLRHNRRCSMVFSDGSTRKVDEGSFLTIYPRIQEYFILDSIKTNNL</sequence>
<dbReference type="NCBIfam" id="TIGR02532">
    <property type="entry name" value="IV_pilin_GFxxxE"/>
    <property type="match status" value="1"/>
</dbReference>
<accession>A0A844G0G7</accession>
<proteinExistence type="predicted"/>
<dbReference type="AlphaFoldDB" id="A0A844G0G7"/>
<dbReference type="EMBL" id="VUNS01000002">
    <property type="protein sequence ID" value="MST96161.1"/>
    <property type="molecule type" value="Genomic_DNA"/>
</dbReference>
<dbReference type="PANTHER" id="PTHR30093">
    <property type="entry name" value="GENERAL SECRETION PATHWAY PROTEIN G"/>
    <property type="match status" value="1"/>
</dbReference>
<gene>
    <name evidence="2" type="ORF">FYJ85_03765</name>
</gene>
<dbReference type="Pfam" id="PF07596">
    <property type="entry name" value="SBP_bac_10"/>
    <property type="match status" value="1"/>
</dbReference>